<keyword evidence="2" id="KW-0009">Actin-binding</keyword>
<dbReference type="GO" id="GO:0003779">
    <property type="term" value="F:actin binding"/>
    <property type="evidence" value="ECO:0007669"/>
    <property type="project" value="UniProtKB-KW"/>
</dbReference>
<dbReference type="OrthoDB" id="5950607at2759"/>
<dbReference type="InterPro" id="IPR029006">
    <property type="entry name" value="ADF-H/Gelsolin-like_dom_sf"/>
</dbReference>
<dbReference type="GeneID" id="116301184"/>
<dbReference type="RefSeq" id="XP_031566064.1">
    <property type="nucleotide sequence ID" value="XM_031710204.1"/>
</dbReference>
<sequence length="150" mass="17363">MSMSGIKVDAEATELFNNIKMKKAHKFAFFKISDDGKKIVIDKTGEAVKTENLEDDAAQWEEMKKCLVADEPRYVIYDFRFKKKDGGICEKMGFFLWCNDDKCLVKKKMMYAATKEAVKKAFKGFHYEIQATEMDDLDYSTHQAAVEKLR</sequence>
<dbReference type="KEGG" id="aten:116301184"/>
<gene>
    <name evidence="5 6" type="primary">LOC116301184</name>
</gene>
<evidence type="ECO:0000256" key="1">
    <source>
        <dbReference type="ARBA" id="ARBA00006844"/>
    </source>
</evidence>
<evidence type="ECO:0000256" key="2">
    <source>
        <dbReference type="ARBA" id="ARBA00023203"/>
    </source>
</evidence>
<dbReference type="Gene3D" id="3.40.20.10">
    <property type="entry name" value="Severin"/>
    <property type="match status" value="1"/>
</dbReference>
<comment type="similarity">
    <text evidence="1">Belongs to the actin-binding proteins ADF family.</text>
</comment>
<protein>
    <submittedName>
        <fullName evidence="5 6">Cofilin-like</fullName>
    </submittedName>
</protein>
<proteinExistence type="inferred from homology"/>
<dbReference type="PANTHER" id="PTHR11913">
    <property type="entry name" value="COFILIN-RELATED"/>
    <property type="match status" value="1"/>
</dbReference>
<dbReference type="GO" id="GO:0015629">
    <property type="term" value="C:actin cytoskeleton"/>
    <property type="evidence" value="ECO:0007669"/>
    <property type="project" value="InterPro"/>
</dbReference>
<dbReference type="AlphaFoldDB" id="A0A6P8IHC5"/>
<evidence type="ECO:0000313" key="5">
    <source>
        <dbReference type="RefSeq" id="XP_031566064.1"/>
    </source>
</evidence>
<accession>A0A6P8IHC5</accession>
<dbReference type="RefSeq" id="XP_031566065.1">
    <property type="nucleotide sequence ID" value="XM_031710205.1"/>
</dbReference>
<dbReference type="InterPro" id="IPR017904">
    <property type="entry name" value="ADF/Cofilin"/>
</dbReference>
<dbReference type="GO" id="GO:0030042">
    <property type="term" value="P:actin filament depolymerization"/>
    <property type="evidence" value="ECO:0007669"/>
    <property type="project" value="InterPro"/>
</dbReference>
<evidence type="ECO:0000259" key="3">
    <source>
        <dbReference type="PROSITE" id="PS51263"/>
    </source>
</evidence>
<dbReference type="Pfam" id="PF00241">
    <property type="entry name" value="Cofilin_ADF"/>
    <property type="match status" value="1"/>
</dbReference>
<name>A0A6P8IHC5_ACTTE</name>
<dbReference type="SUPFAM" id="SSF55753">
    <property type="entry name" value="Actin depolymerizing proteins"/>
    <property type="match status" value="1"/>
</dbReference>
<dbReference type="PRINTS" id="PR00006">
    <property type="entry name" value="COFILIN"/>
</dbReference>
<feature type="domain" description="ADF-H" evidence="3">
    <location>
        <begin position="5"/>
        <end position="147"/>
    </location>
</feature>
<organism evidence="4 6">
    <name type="scientific">Actinia tenebrosa</name>
    <name type="common">Australian red waratah sea anemone</name>
    <dbReference type="NCBI Taxonomy" id="6105"/>
    <lineage>
        <taxon>Eukaryota</taxon>
        <taxon>Metazoa</taxon>
        <taxon>Cnidaria</taxon>
        <taxon>Anthozoa</taxon>
        <taxon>Hexacorallia</taxon>
        <taxon>Actiniaria</taxon>
        <taxon>Actiniidae</taxon>
        <taxon>Actinia</taxon>
    </lineage>
</organism>
<dbReference type="InterPro" id="IPR002108">
    <property type="entry name" value="ADF-H"/>
</dbReference>
<reference evidence="5 6" key="1">
    <citation type="submission" date="2025-04" db="UniProtKB">
        <authorList>
            <consortium name="RefSeq"/>
        </authorList>
    </citation>
    <scope>IDENTIFICATION</scope>
    <source>
        <tissue evidence="5 6">Tentacle</tissue>
    </source>
</reference>
<dbReference type="CDD" id="cd11286">
    <property type="entry name" value="ADF_cofilin_like"/>
    <property type="match status" value="1"/>
</dbReference>
<evidence type="ECO:0000313" key="4">
    <source>
        <dbReference type="Proteomes" id="UP000515163"/>
    </source>
</evidence>
<dbReference type="SMART" id="SM00102">
    <property type="entry name" value="ADF"/>
    <property type="match status" value="1"/>
</dbReference>
<evidence type="ECO:0000313" key="6">
    <source>
        <dbReference type="RefSeq" id="XP_031566065.1"/>
    </source>
</evidence>
<keyword evidence="4" id="KW-1185">Reference proteome</keyword>
<dbReference type="PROSITE" id="PS51263">
    <property type="entry name" value="ADF_H"/>
    <property type="match status" value="1"/>
</dbReference>
<dbReference type="Proteomes" id="UP000515163">
    <property type="component" value="Unplaced"/>
</dbReference>